<dbReference type="Pfam" id="PF13472">
    <property type="entry name" value="Lipase_GDSL_2"/>
    <property type="match status" value="1"/>
</dbReference>
<evidence type="ECO:0000259" key="1">
    <source>
        <dbReference type="Pfam" id="PF13472"/>
    </source>
</evidence>
<sequence>MKVKHCAFLVAILVLAGCHHYKKVPKSNVVYIQIGDSITFGSRNNGGNSPGDFAVRALATPTTYMRLGWAAESAIQFMQRRQKQLLDSLRTIPAGQRVILGIAYGTNDLPQTEPRQVLANILRVAHWARDTAHVAEVLIIPVMNRKDKWGFTRHADGTIVYQFNEARLWLNKELHARAHTLSGVKVADEVYSPAMYAESYPDDTVRCADKVHPWDQGAKELGEGTIAHGIASFDKMEVR</sequence>
<dbReference type="SUPFAM" id="SSF52266">
    <property type="entry name" value="SGNH hydrolase"/>
    <property type="match status" value="1"/>
</dbReference>
<dbReference type="EMBL" id="JAGETZ010000020">
    <property type="protein sequence ID" value="MBO2012707.1"/>
    <property type="molecule type" value="Genomic_DNA"/>
</dbReference>
<feature type="domain" description="SGNH hydrolase-type esterase" evidence="1">
    <location>
        <begin position="34"/>
        <end position="218"/>
    </location>
</feature>
<evidence type="ECO:0000313" key="3">
    <source>
        <dbReference type="Proteomes" id="UP000664369"/>
    </source>
</evidence>
<dbReference type="PROSITE" id="PS51257">
    <property type="entry name" value="PROKAR_LIPOPROTEIN"/>
    <property type="match status" value="1"/>
</dbReference>
<dbReference type="GO" id="GO:0016787">
    <property type="term" value="F:hydrolase activity"/>
    <property type="evidence" value="ECO:0007669"/>
    <property type="project" value="UniProtKB-KW"/>
</dbReference>
<dbReference type="Gene3D" id="3.40.50.1110">
    <property type="entry name" value="SGNH hydrolase"/>
    <property type="match status" value="1"/>
</dbReference>
<dbReference type="InterPro" id="IPR013830">
    <property type="entry name" value="SGNH_hydro"/>
</dbReference>
<proteinExistence type="predicted"/>
<evidence type="ECO:0000313" key="2">
    <source>
        <dbReference type="EMBL" id="MBO2012707.1"/>
    </source>
</evidence>
<accession>A0ABS3QND7</accession>
<dbReference type="Proteomes" id="UP000664369">
    <property type="component" value="Unassembled WGS sequence"/>
</dbReference>
<comment type="caution">
    <text evidence="2">The sequence shown here is derived from an EMBL/GenBank/DDBJ whole genome shotgun (WGS) entry which is preliminary data.</text>
</comment>
<reference evidence="2 3" key="1">
    <citation type="submission" date="2021-03" db="EMBL/GenBank/DDBJ databases">
        <authorList>
            <person name="Kim M.K."/>
        </authorList>
    </citation>
    <scope>NUCLEOTIDE SEQUENCE [LARGE SCALE GENOMIC DNA]</scope>
    <source>
        <strain evidence="2 3">BT442</strain>
    </source>
</reference>
<organism evidence="2 3">
    <name type="scientific">Hymenobacter negativus</name>
    <dbReference type="NCBI Taxonomy" id="2795026"/>
    <lineage>
        <taxon>Bacteria</taxon>
        <taxon>Pseudomonadati</taxon>
        <taxon>Bacteroidota</taxon>
        <taxon>Cytophagia</taxon>
        <taxon>Cytophagales</taxon>
        <taxon>Hymenobacteraceae</taxon>
        <taxon>Hymenobacter</taxon>
    </lineage>
</organism>
<name>A0ABS3QND7_9BACT</name>
<gene>
    <name evidence="2" type="ORF">J4E00_26840</name>
</gene>
<dbReference type="InterPro" id="IPR036514">
    <property type="entry name" value="SGNH_hydro_sf"/>
</dbReference>
<keyword evidence="3" id="KW-1185">Reference proteome</keyword>
<protein>
    <submittedName>
        <fullName evidence="2">SGNH/GDSL hydrolase family protein</fullName>
    </submittedName>
</protein>
<keyword evidence="2" id="KW-0378">Hydrolase</keyword>
<dbReference type="RefSeq" id="WP_208178447.1">
    <property type="nucleotide sequence ID" value="NZ_JAGETZ010000020.1"/>
</dbReference>